<dbReference type="PROSITE" id="PS00543">
    <property type="entry name" value="HLYD_FAMILY"/>
    <property type="match status" value="1"/>
</dbReference>
<proteinExistence type="inferred from homology"/>
<comment type="subcellular location">
    <subcellularLocation>
        <location evidence="1">Membrane</location>
        <topology evidence="1">Single-pass membrane protein</topology>
    </subcellularLocation>
</comment>
<evidence type="ECO:0000256" key="6">
    <source>
        <dbReference type="ARBA" id="ARBA00023136"/>
    </source>
</evidence>
<keyword evidence="6 8" id="KW-0472">Membrane</keyword>
<evidence type="ECO:0000256" key="1">
    <source>
        <dbReference type="ARBA" id="ARBA00004167"/>
    </source>
</evidence>
<accession>T1BFF2</accession>
<organism evidence="10">
    <name type="scientific">mine drainage metagenome</name>
    <dbReference type="NCBI Taxonomy" id="410659"/>
    <lineage>
        <taxon>unclassified sequences</taxon>
        <taxon>metagenomes</taxon>
        <taxon>ecological metagenomes</taxon>
    </lineage>
</organism>
<comment type="similarity">
    <text evidence="2">Belongs to the membrane fusion protein (MFP) (TC 8.A.1) family.</text>
</comment>
<gene>
    <name evidence="10" type="ORF">B2A_00816</name>
</gene>
<keyword evidence="7" id="KW-0175">Coiled coil</keyword>
<evidence type="ECO:0000256" key="7">
    <source>
        <dbReference type="SAM" id="Coils"/>
    </source>
</evidence>
<dbReference type="Gene3D" id="2.40.50.100">
    <property type="match status" value="2"/>
</dbReference>
<evidence type="ECO:0000256" key="4">
    <source>
        <dbReference type="ARBA" id="ARBA00022692"/>
    </source>
</evidence>
<name>T1BFF2_9ZZZZ</name>
<dbReference type="PANTHER" id="PTHR30386:SF28">
    <property type="entry name" value="EXPORTED PROTEIN"/>
    <property type="match status" value="1"/>
</dbReference>
<dbReference type="AlphaFoldDB" id="T1BFF2"/>
<dbReference type="GO" id="GO:0016020">
    <property type="term" value="C:membrane"/>
    <property type="evidence" value="ECO:0007669"/>
    <property type="project" value="UniProtKB-SubCell"/>
</dbReference>
<feature type="transmembrane region" description="Helical" evidence="8">
    <location>
        <begin position="28"/>
        <end position="49"/>
    </location>
</feature>
<dbReference type="GO" id="GO:0009306">
    <property type="term" value="P:protein secretion"/>
    <property type="evidence" value="ECO:0007669"/>
    <property type="project" value="InterPro"/>
</dbReference>
<dbReference type="Pfam" id="PF26002">
    <property type="entry name" value="Beta-barrel_AprE"/>
    <property type="match status" value="1"/>
</dbReference>
<evidence type="ECO:0000259" key="9">
    <source>
        <dbReference type="Pfam" id="PF26002"/>
    </source>
</evidence>
<feature type="coiled-coil region" evidence="7">
    <location>
        <begin position="137"/>
        <end position="164"/>
    </location>
</feature>
<sequence>MFRAEALHAQQQRWLGELRLVTPLSTRVLVGGIALIVAVLAGFASLGTYTRRVHATGMLAPATGLLTLAAPAAGRVQRIAIREGAPVAAGQVLAVVSSERQSLAGNTSSAVLSQLATQRTRLGSEIADAEQLAVQQRSGLAQRMALLRAQLHSLEQQRLLAREQAAQSAALLARIAPLGDKGYVSAFEIARQRSAKLEAESQVKALDRQLIELRQQLAATQDQFAQLPLNLASQRSGLQRQRAGIEQALAQAEAERAAVIHAPRAGRVTSVLAVEGQPVVAGQALLALAPDGVPLEAELLIPSAAVGFVRAGQRVALRYAAFPYQKFGLQGGSVRQISQSALSQAEISTLLGGQAPPAALYRVRILLDAQRVIAYGAAQALKPGMALEADLLLERRRLLEWVFEPLYGFARRLPERAP</sequence>
<keyword evidence="5 8" id="KW-1133">Transmembrane helix</keyword>
<evidence type="ECO:0000256" key="3">
    <source>
        <dbReference type="ARBA" id="ARBA00022448"/>
    </source>
</evidence>
<dbReference type="InterPro" id="IPR050739">
    <property type="entry name" value="MFP"/>
</dbReference>
<reference evidence="10" key="1">
    <citation type="submission" date="2013-08" db="EMBL/GenBank/DDBJ databases">
        <authorList>
            <person name="Mendez C."/>
            <person name="Richter M."/>
            <person name="Ferrer M."/>
            <person name="Sanchez J."/>
        </authorList>
    </citation>
    <scope>NUCLEOTIDE SEQUENCE</scope>
</reference>
<reference evidence="10" key="2">
    <citation type="journal article" date="2014" name="ISME J.">
        <title>Microbial stratification in low pH oxic and suboxic macroscopic growths along an acid mine drainage.</title>
        <authorList>
            <person name="Mendez-Garcia C."/>
            <person name="Mesa V."/>
            <person name="Sprenger R.R."/>
            <person name="Richter M."/>
            <person name="Diez M.S."/>
            <person name="Solano J."/>
            <person name="Bargiela R."/>
            <person name="Golyshina O.V."/>
            <person name="Manteca A."/>
            <person name="Ramos J.L."/>
            <person name="Gallego J.R."/>
            <person name="Llorente I."/>
            <person name="Martins Dos Santos V.A."/>
            <person name="Jensen O.N."/>
            <person name="Pelaez A.I."/>
            <person name="Sanchez J."/>
            <person name="Ferrer M."/>
        </authorList>
    </citation>
    <scope>NUCLEOTIDE SEQUENCE</scope>
</reference>
<dbReference type="Gene3D" id="2.40.30.170">
    <property type="match status" value="1"/>
</dbReference>
<feature type="coiled-coil region" evidence="7">
    <location>
        <begin position="189"/>
        <end position="255"/>
    </location>
</feature>
<protein>
    <submittedName>
        <fullName evidence="10">Membrane fusion transmembrane protein</fullName>
    </submittedName>
</protein>
<dbReference type="PRINTS" id="PR01490">
    <property type="entry name" value="RTXTOXIND"/>
</dbReference>
<dbReference type="PANTHER" id="PTHR30386">
    <property type="entry name" value="MEMBRANE FUSION SUBUNIT OF EMRAB-TOLC MULTIDRUG EFFLUX PUMP"/>
    <property type="match status" value="1"/>
</dbReference>
<dbReference type="EMBL" id="AUZZ01000625">
    <property type="protein sequence ID" value="EQD67283.1"/>
    <property type="molecule type" value="Genomic_DNA"/>
</dbReference>
<feature type="domain" description="AprE-like beta-barrel" evidence="9">
    <location>
        <begin position="296"/>
        <end position="391"/>
    </location>
</feature>
<dbReference type="InterPro" id="IPR058982">
    <property type="entry name" value="Beta-barrel_AprE"/>
</dbReference>
<keyword evidence="3" id="KW-0813">Transport</keyword>
<evidence type="ECO:0000256" key="2">
    <source>
        <dbReference type="ARBA" id="ARBA00009477"/>
    </source>
</evidence>
<evidence type="ECO:0000313" key="10">
    <source>
        <dbReference type="EMBL" id="EQD67283.1"/>
    </source>
</evidence>
<dbReference type="InterPro" id="IPR006144">
    <property type="entry name" value="Secretion_HlyD_CS"/>
</dbReference>
<evidence type="ECO:0000256" key="8">
    <source>
        <dbReference type="SAM" id="Phobius"/>
    </source>
</evidence>
<comment type="caution">
    <text evidence="10">The sequence shown here is derived from an EMBL/GenBank/DDBJ whole genome shotgun (WGS) entry which is preliminary data.</text>
</comment>
<keyword evidence="4 8" id="KW-0812">Transmembrane</keyword>
<evidence type="ECO:0000256" key="5">
    <source>
        <dbReference type="ARBA" id="ARBA00022989"/>
    </source>
</evidence>